<evidence type="ECO:0000313" key="4">
    <source>
        <dbReference type="Proteomes" id="UP000323324"/>
    </source>
</evidence>
<dbReference type="Pfam" id="PF00534">
    <property type="entry name" value="Glycos_transf_1"/>
    <property type="match status" value="1"/>
</dbReference>
<accession>A0A8H2LCS3</accession>
<evidence type="ECO:0000259" key="2">
    <source>
        <dbReference type="Pfam" id="PF00534"/>
    </source>
</evidence>
<comment type="caution">
    <text evidence="3">The sequence shown here is derived from an EMBL/GenBank/DDBJ whole genome shotgun (WGS) entry which is preliminary data.</text>
</comment>
<reference evidence="3 4" key="1">
    <citation type="submission" date="2019-08" db="EMBL/GenBank/DDBJ databases">
        <title>Genomes of Antarctic Bizionia species.</title>
        <authorList>
            <person name="Bowman J.P."/>
        </authorList>
    </citation>
    <scope>NUCLEOTIDE SEQUENCE [LARGE SCALE GENOMIC DNA]</scope>
    <source>
        <strain evidence="3 4">HFD</strain>
    </source>
</reference>
<organism evidence="3 4">
    <name type="scientific">Bizionia saleffrena</name>
    <dbReference type="NCBI Taxonomy" id="291189"/>
    <lineage>
        <taxon>Bacteria</taxon>
        <taxon>Pseudomonadati</taxon>
        <taxon>Bacteroidota</taxon>
        <taxon>Flavobacteriia</taxon>
        <taxon>Flavobacteriales</taxon>
        <taxon>Flavobacteriaceae</taxon>
        <taxon>Bizionia</taxon>
    </lineage>
</organism>
<protein>
    <submittedName>
        <fullName evidence="3">Glycosyltransferase family 4 protein</fullName>
    </submittedName>
</protein>
<dbReference type="EMBL" id="VSKM01000021">
    <property type="protein sequence ID" value="TYB69461.1"/>
    <property type="molecule type" value="Genomic_DNA"/>
</dbReference>
<dbReference type="Proteomes" id="UP000323324">
    <property type="component" value="Unassembled WGS sequence"/>
</dbReference>
<dbReference type="PANTHER" id="PTHR46401:SF2">
    <property type="entry name" value="GLYCOSYLTRANSFERASE WBBK-RELATED"/>
    <property type="match status" value="1"/>
</dbReference>
<sequence>MFFLSKKNIKLKLLINTSNIVIGGGLQVSLSIIETLKKHPDNEYNIFVSPQVNRQLNTDDYPANFKFFLIENSPANLRKRRKTLKILFELERTILPDLVFTVFGPSYWNPKSLHITGFANGWCYTPDSIAFKKLSYLQLRKSKLLIFFKNRFIKKADYIIVETETAKQNIYKNLNYPLKNIFVVGNTFHPSFLETEVLEKRKESDVFKLLVLSGFYPNKNLKIINEVVVELQNKFKLKFKFILTLNDNTFKTNFIDSKYIENIGPQNIIDCKELYQKIDALFLPTLLETFSANYLEAMVMKVPILTSDLDFARELCGNAALYFNPLSPKDIAEKILELQENENLQEELIRNGELKLEQFETPESRTSKYLLIFKEIIINKK</sequence>
<keyword evidence="4" id="KW-1185">Reference proteome</keyword>
<keyword evidence="1 3" id="KW-0808">Transferase</keyword>
<dbReference type="SUPFAM" id="SSF53756">
    <property type="entry name" value="UDP-Glycosyltransferase/glycogen phosphorylase"/>
    <property type="match status" value="1"/>
</dbReference>
<gene>
    <name evidence="3" type="ORF">ES676_14000</name>
</gene>
<proteinExistence type="predicted"/>
<dbReference type="PANTHER" id="PTHR46401">
    <property type="entry name" value="GLYCOSYLTRANSFERASE WBBK-RELATED"/>
    <property type="match status" value="1"/>
</dbReference>
<evidence type="ECO:0000256" key="1">
    <source>
        <dbReference type="ARBA" id="ARBA00022679"/>
    </source>
</evidence>
<dbReference type="InterPro" id="IPR001296">
    <property type="entry name" value="Glyco_trans_1"/>
</dbReference>
<name>A0A8H2LCS3_9FLAO</name>
<feature type="domain" description="Glycosyl transferase family 1" evidence="2">
    <location>
        <begin position="205"/>
        <end position="353"/>
    </location>
</feature>
<evidence type="ECO:0000313" key="3">
    <source>
        <dbReference type="EMBL" id="TYB69461.1"/>
    </source>
</evidence>
<dbReference type="GO" id="GO:0016757">
    <property type="term" value="F:glycosyltransferase activity"/>
    <property type="evidence" value="ECO:0007669"/>
    <property type="project" value="InterPro"/>
</dbReference>
<dbReference type="AlphaFoldDB" id="A0A8H2LCS3"/>
<dbReference type="Gene3D" id="3.40.50.2000">
    <property type="entry name" value="Glycogen Phosphorylase B"/>
    <property type="match status" value="2"/>
</dbReference>